<evidence type="ECO:0000313" key="1">
    <source>
        <dbReference type="EMBL" id="KAI8036108.1"/>
    </source>
</evidence>
<name>A0A9P9YFP6_9MUSC</name>
<dbReference type="EMBL" id="JAMKOV010000023">
    <property type="protein sequence ID" value="KAI8036108.1"/>
    <property type="molecule type" value="Genomic_DNA"/>
</dbReference>
<dbReference type="AlphaFoldDB" id="A0A9P9YFP6"/>
<proteinExistence type="predicted"/>
<evidence type="ECO:0000313" key="2">
    <source>
        <dbReference type="Proteomes" id="UP001059596"/>
    </source>
</evidence>
<organism evidence="1 2">
    <name type="scientific">Drosophila gunungcola</name>
    <name type="common">fruit fly</name>
    <dbReference type="NCBI Taxonomy" id="103775"/>
    <lineage>
        <taxon>Eukaryota</taxon>
        <taxon>Metazoa</taxon>
        <taxon>Ecdysozoa</taxon>
        <taxon>Arthropoda</taxon>
        <taxon>Hexapoda</taxon>
        <taxon>Insecta</taxon>
        <taxon>Pterygota</taxon>
        <taxon>Neoptera</taxon>
        <taxon>Endopterygota</taxon>
        <taxon>Diptera</taxon>
        <taxon>Brachycera</taxon>
        <taxon>Muscomorpha</taxon>
        <taxon>Ephydroidea</taxon>
        <taxon>Drosophilidae</taxon>
        <taxon>Drosophila</taxon>
        <taxon>Sophophora</taxon>
    </lineage>
</organism>
<feature type="non-terminal residue" evidence="1">
    <location>
        <position position="1"/>
    </location>
</feature>
<dbReference type="Proteomes" id="UP001059596">
    <property type="component" value="Unassembled WGS sequence"/>
</dbReference>
<sequence>MVLWGAAVPKISRLFLDSGIYVLNRTFVANLNFQGGHLCFCEPETQSKEMGGLRGQRDFHGTYGCCDNLNHNKNSFSLNKESKIKKIFNSYDFILNGSGLFA</sequence>
<keyword evidence="2" id="KW-1185">Reference proteome</keyword>
<protein>
    <submittedName>
        <fullName evidence="1">Uncharacterized protein</fullName>
    </submittedName>
</protein>
<reference evidence="1" key="1">
    <citation type="journal article" date="2023" name="Genome Biol. Evol.">
        <title>Long-read-based Genome Assembly of Drosophila gunungcola Reveals Fewer Chemosensory Genes in Flower-breeding Species.</title>
        <authorList>
            <person name="Negi A."/>
            <person name="Liao B.Y."/>
            <person name="Yeh S.D."/>
        </authorList>
    </citation>
    <scope>NUCLEOTIDE SEQUENCE</scope>
    <source>
        <strain evidence="1">Sukarami</strain>
    </source>
</reference>
<gene>
    <name evidence="1" type="ORF">M5D96_011089</name>
</gene>
<accession>A0A9P9YFP6</accession>
<comment type="caution">
    <text evidence="1">The sequence shown here is derived from an EMBL/GenBank/DDBJ whole genome shotgun (WGS) entry which is preliminary data.</text>
</comment>